<feature type="chain" id="PRO_5044877603" evidence="2">
    <location>
        <begin position="26"/>
        <end position="113"/>
    </location>
</feature>
<comment type="caution">
    <text evidence="3">The sequence shown here is derived from an EMBL/GenBank/DDBJ whole genome shotgun (WGS) entry which is preliminary data.</text>
</comment>
<reference evidence="3 4" key="1">
    <citation type="submission" date="2024-10" db="EMBL/GenBank/DDBJ databases">
        <authorList>
            <person name="Kim D."/>
        </authorList>
    </citation>
    <scope>NUCLEOTIDE SEQUENCE [LARGE SCALE GENOMIC DNA]</scope>
    <source>
        <strain evidence="3">Taebaek</strain>
    </source>
</reference>
<protein>
    <submittedName>
        <fullName evidence="3">Uncharacterized protein</fullName>
    </submittedName>
</protein>
<feature type="region of interest" description="Disordered" evidence="1">
    <location>
        <begin position="93"/>
        <end position="113"/>
    </location>
</feature>
<sequence length="113" mass="12996">MSEWTLVTLIAALLAIICYSNFCAAVSKQWEFLDLDDLQGMRKDNQHGKWRYKRDGTSVKEYNAKNINYTKFYARVVANKCLLTVNKTQEEVERAEEEEKENVANGNVGILSL</sequence>
<evidence type="ECO:0000313" key="4">
    <source>
        <dbReference type="Proteomes" id="UP001620645"/>
    </source>
</evidence>
<keyword evidence="2" id="KW-0732">Signal</keyword>
<organism evidence="3 4">
    <name type="scientific">Heterodera schachtii</name>
    <name type="common">Sugarbeet cyst nematode worm</name>
    <name type="synonym">Tylenchus schachtii</name>
    <dbReference type="NCBI Taxonomy" id="97005"/>
    <lineage>
        <taxon>Eukaryota</taxon>
        <taxon>Metazoa</taxon>
        <taxon>Ecdysozoa</taxon>
        <taxon>Nematoda</taxon>
        <taxon>Chromadorea</taxon>
        <taxon>Rhabditida</taxon>
        <taxon>Tylenchina</taxon>
        <taxon>Tylenchomorpha</taxon>
        <taxon>Tylenchoidea</taxon>
        <taxon>Heteroderidae</taxon>
        <taxon>Heteroderinae</taxon>
        <taxon>Heterodera</taxon>
    </lineage>
</organism>
<gene>
    <name evidence="3" type="ORF">niasHS_008826</name>
</gene>
<feature type="compositionally biased region" description="Low complexity" evidence="1">
    <location>
        <begin position="103"/>
        <end position="113"/>
    </location>
</feature>
<dbReference type="AlphaFoldDB" id="A0ABD2IVK2"/>
<name>A0ABD2IVK2_HETSC</name>
<evidence type="ECO:0000313" key="3">
    <source>
        <dbReference type="EMBL" id="KAL3083954.1"/>
    </source>
</evidence>
<dbReference type="EMBL" id="JBICCN010000244">
    <property type="protein sequence ID" value="KAL3083954.1"/>
    <property type="molecule type" value="Genomic_DNA"/>
</dbReference>
<feature type="signal peptide" evidence="2">
    <location>
        <begin position="1"/>
        <end position="25"/>
    </location>
</feature>
<evidence type="ECO:0000256" key="2">
    <source>
        <dbReference type="SAM" id="SignalP"/>
    </source>
</evidence>
<evidence type="ECO:0000256" key="1">
    <source>
        <dbReference type="SAM" id="MobiDB-lite"/>
    </source>
</evidence>
<dbReference type="Proteomes" id="UP001620645">
    <property type="component" value="Unassembled WGS sequence"/>
</dbReference>
<proteinExistence type="predicted"/>
<keyword evidence="4" id="KW-1185">Reference proteome</keyword>
<accession>A0ABD2IVK2</accession>